<evidence type="ECO:0000313" key="1">
    <source>
        <dbReference type="EMBL" id="NYI41069.1"/>
    </source>
</evidence>
<sequence>MTDGLVTTSDEEGARGDDVEGRLVDLAGERFYRIGHYDRMSPFFMSVVSDSDHWMFLSSNGGLTAGRRDPDNALFPYYTDDRIHDASETTGSISVLRVTRGGRTMLWEPFSTRQQGLYRSERALYKSVYGNRVLFEETNHDLGLVFRYSWSNSDAYGFVRQSEILNTAKTDASVELLDGIRNILPSGISRRFQLEFSTLVDGYKRTETADGTDLALYRLSSIPVDTAEPSEALRVNVAWTTGLASAKVLLSEIQVDAFRQGASVTAETDIRGRRGAYLVSGSLELAPGESADWLVVAEVELDASRVRSLMRDVAAPGVKDRVLADVKRGTANLVRIVGETDGLQATADEPSVWRHFANTLFNAMRGGIPAHGYVVSRDDLRAYLAKTNAPVGVRHTGFLDALPASLTRDDLMERVAGVGDVDLERLAAEYLPLSFSRRHGDPSRPWNSFSIRLKDAQGQPMLNYQGNWRDIFQNWEALALSYPDFVEAMLFKFADSSTVDGYNPYRVLREGYEWEVMNPADEWSNIGYWGDHQVIYLLRLLEVADRYRPGSLTPLLTRKVFTFADVPYRILPYEDLLRDPRDTIDFDQAVNDAAMARAERIGSDGKAVLGADGDLLRANLTEKLLIVALSKLSNFVPGGGIWMNTQRPEWNDANNALVGNGVSMVTLCHLRRYLAFLDEQFAASGLDEVEISAPVARFLRAVAAAFEDHADLANGSHAAGAISDGGRKALLDRLGAAGTAHRASAYDPASRGVDAMVAVVEIRGFIEVALRHADHTIATNRREDGLYHSYNIMRVSDDGIAITHLKEMLEGQVAVLSCGLLKAGEVAELLDALRSSELYRADQNSYTLYPDHELPHFLEKNTLRAEELAASALLSAMLERGDSRIVSRDVDGDVHFNAAFRNAEFLREALAALGSDGDCDGDGDGEYGSLVTEERAQVLDIYEAVFQHASFTGRSGTFYKYEGLGSIYWHMVSKLLLAVDEARLGALQAGAGAAAMERLEVHYGQIREGIGVHKSPSEYGAVPTDPYSHTPSFSGVQQPGMTGQVKEDLITRASEMGIVVADGMVRFEPRVVRVEEFLDAPSSLAYVGLDGENRTVALEAGTMGFTLCQVPVVLHRGGAAGILVTLGDDTNSVDGLSLDRADSAAIFDRTGLISRLDVSLGLAD</sequence>
<reference evidence="1 2" key="1">
    <citation type="submission" date="2020-07" db="EMBL/GenBank/DDBJ databases">
        <title>Sequencing the genomes of 1000 actinobacteria strains.</title>
        <authorList>
            <person name="Klenk H.-P."/>
        </authorList>
    </citation>
    <scope>NUCLEOTIDE SEQUENCE [LARGE SCALE GENOMIC DNA]</scope>
    <source>
        <strain evidence="1 2">DSM 19970</strain>
    </source>
</reference>
<dbReference type="RefSeq" id="WP_062075318.1">
    <property type="nucleotide sequence ID" value="NZ_BBRC01000007.1"/>
</dbReference>
<protein>
    <recommendedName>
        <fullName evidence="3">Cellobiose phosphorylase</fullName>
    </recommendedName>
</protein>
<name>A0A7Z0CHQ3_9MICO</name>
<organism evidence="1 2">
    <name type="scientific">Demequina lutea</name>
    <dbReference type="NCBI Taxonomy" id="431489"/>
    <lineage>
        <taxon>Bacteria</taxon>
        <taxon>Bacillati</taxon>
        <taxon>Actinomycetota</taxon>
        <taxon>Actinomycetes</taxon>
        <taxon>Micrococcales</taxon>
        <taxon>Demequinaceae</taxon>
        <taxon>Demequina</taxon>
    </lineage>
</organism>
<evidence type="ECO:0008006" key="3">
    <source>
        <dbReference type="Google" id="ProtNLM"/>
    </source>
</evidence>
<dbReference type="AlphaFoldDB" id="A0A7Z0CHQ3"/>
<dbReference type="OrthoDB" id="219241at2"/>
<proteinExistence type="predicted"/>
<gene>
    <name evidence="1" type="ORF">BKA03_001188</name>
</gene>
<accession>A0A7Z0CHQ3</accession>
<dbReference type="Proteomes" id="UP000547973">
    <property type="component" value="Unassembled WGS sequence"/>
</dbReference>
<dbReference type="EMBL" id="JACBZO010000001">
    <property type="protein sequence ID" value="NYI41069.1"/>
    <property type="molecule type" value="Genomic_DNA"/>
</dbReference>
<comment type="caution">
    <text evidence="1">The sequence shown here is derived from an EMBL/GenBank/DDBJ whole genome shotgun (WGS) entry which is preliminary data.</text>
</comment>
<evidence type="ECO:0000313" key="2">
    <source>
        <dbReference type="Proteomes" id="UP000547973"/>
    </source>
</evidence>
<keyword evidence="2" id="KW-1185">Reference proteome</keyword>